<gene>
    <name evidence="1" type="ORF">FJZ00_06295</name>
</gene>
<organism evidence="1 2">
    <name type="scientific">Candidatus Tanganyikabacteria bacterium</name>
    <dbReference type="NCBI Taxonomy" id="2961651"/>
    <lineage>
        <taxon>Bacteria</taxon>
        <taxon>Bacillati</taxon>
        <taxon>Candidatus Sericytochromatia</taxon>
        <taxon>Candidatus Tanganyikabacteria</taxon>
    </lineage>
</organism>
<dbReference type="Proteomes" id="UP000703893">
    <property type="component" value="Unassembled WGS sequence"/>
</dbReference>
<reference evidence="1 2" key="1">
    <citation type="submission" date="2019-03" db="EMBL/GenBank/DDBJ databases">
        <title>Lake Tanganyika Metagenome-Assembled Genomes (MAGs).</title>
        <authorList>
            <person name="Tran P."/>
        </authorList>
    </citation>
    <scope>NUCLEOTIDE SEQUENCE [LARGE SCALE GENOMIC DNA]</scope>
    <source>
        <strain evidence="1">K_DeepCast_65m_m2_236</strain>
    </source>
</reference>
<dbReference type="EMBL" id="VGJX01000314">
    <property type="protein sequence ID" value="MBM3274742.1"/>
    <property type="molecule type" value="Genomic_DNA"/>
</dbReference>
<comment type="caution">
    <text evidence="1">The sequence shown here is derived from an EMBL/GenBank/DDBJ whole genome shotgun (WGS) entry which is preliminary data.</text>
</comment>
<evidence type="ECO:0000313" key="2">
    <source>
        <dbReference type="Proteomes" id="UP000703893"/>
    </source>
</evidence>
<proteinExistence type="predicted"/>
<dbReference type="AlphaFoldDB" id="A0A938BIW6"/>
<evidence type="ECO:0000313" key="1">
    <source>
        <dbReference type="EMBL" id="MBM3274742.1"/>
    </source>
</evidence>
<accession>A0A938BIW6</accession>
<protein>
    <submittedName>
        <fullName evidence="1">Uncharacterized protein</fullName>
    </submittedName>
</protein>
<sequence>MNPCGWGPSGTFSAVPGTAGKYEWAIPKDEVIDVTGNYRLKVYAGANPNSFVEYLYETR</sequence>
<name>A0A938BIW6_9BACT</name>